<evidence type="ECO:0000256" key="1">
    <source>
        <dbReference type="SAM" id="MobiDB-lite"/>
    </source>
</evidence>
<accession>B3RJC8</accession>
<evidence type="ECO:0000313" key="3">
    <source>
        <dbReference type="EMBL" id="EDV29309.1"/>
    </source>
</evidence>
<dbReference type="InterPro" id="IPR042770">
    <property type="entry name" value="RWDD4"/>
</dbReference>
<dbReference type="FunCoup" id="B3RJC8">
    <property type="interactions" value="892"/>
</dbReference>
<feature type="compositionally biased region" description="Basic and acidic residues" evidence="1">
    <location>
        <begin position="141"/>
        <end position="166"/>
    </location>
</feature>
<feature type="domain" description="RWD" evidence="2">
    <location>
        <begin position="12"/>
        <end position="114"/>
    </location>
</feature>
<keyword evidence="4" id="KW-1185">Reference proteome</keyword>
<dbReference type="eggNOG" id="KOG4018">
    <property type="taxonomic scope" value="Eukaryota"/>
</dbReference>
<dbReference type="InParanoid" id="B3RJC8"/>
<name>B3RJC8_TRIAD</name>
<dbReference type="STRING" id="10228.B3RJC8"/>
<gene>
    <name evidence="3" type="ORF">TRIADDRAFT_51492</name>
</gene>
<dbReference type="CTD" id="6748925"/>
<dbReference type="RefSeq" id="XP_002108511.1">
    <property type="nucleotide sequence ID" value="XM_002108475.1"/>
</dbReference>
<evidence type="ECO:0000313" key="4">
    <source>
        <dbReference type="Proteomes" id="UP000009022"/>
    </source>
</evidence>
<dbReference type="InterPro" id="IPR006575">
    <property type="entry name" value="RWD_dom"/>
</dbReference>
<dbReference type="OrthoDB" id="10045773at2759"/>
<dbReference type="Pfam" id="PF05773">
    <property type="entry name" value="RWD"/>
    <property type="match status" value="1"/>
</dbReference>
<protein>
    <recommendedName>
        <fullName evidence="2">RWD domain-containing protein</fullName>
    </recommendedName>
</protein>
<feature type="region of interest" description="Disordered" evidence="1">
    <location>
        <begin position="121"/>
        <end position="166"/>
    </location>
</feature>
<dbReference type="HOGENOM" id="CLU_123949_0_0_1"/>
<dbReference type="GeneID" id="6748925"/>
<dbReference type="OMA" id="CGMTYTL"/>
<proteinExistence type="predicted"/>
<dbReference type="InterPro" id="IPR016135">
    <property type="entry name" value="UBQ-conjugating_enzyme/RWD"/>
</dbReference>
<evidence type="ECO:0000259" key="2">
    <source>
        <dbReference type="PROSITE" id="PS50908"/>
    </source>
</evidence>
<dbReference type="Gene3D" id="3.10.110.10">
    <property type="entry name" value="Ubiquitin Conjugating Enzyme"/>
    <property type="match status" value="1"/>
</dbReference>
<dbReference type="SMART" id="SM00591">
    <property type="entry name" value="RWD"/>
    <property type="match status" value="1"/>
</dbReference>
<dbReference type="PANTHER" id="PTHR21275">
    <property type="entry name" value="RWD DOMAIN-CONTAINING PROTEIN 4"/>
    <property type="match status" value="1"/>
</dbReference>
<dbReference type="Proteomes" id="UP000009022">
    <property type="component" value="Unassembled WGS sequence"/>
</dbReference>
<dbReference type="CDD" id="cd23817">
    <property type="entry name" value="RWD-RWDD4"/>
    <property type="match status" value="1"/>
</dbReference>
<dbReference type="AlphaFoldDB" id="B3RJC8"/>
<dbReference type="SUPFAM" id="SSF54495">
    <property type="entry name" value="UBC-like"/>
    <property type="match status" value="1"/>
</dbReference>
<dbReference type="KEGG" id="tad:TRIADDRAFT_51492"/>
<organism evidence="3 4">
    <name type="scientific">Trichoplax adhaerens</name>
    <name type="common">Trichoplax reptans</name>
    <dbReference type="NCBI Taxonomy" id="10228"/>
    <lineage>
        <taxon>Eukaryota</taxon>
        <taxon>Metazoa</taxon>
        <taxon>Placozoa</taxon>
        <taxon>Uniplacotomia</taxon>
        <taxon>Trichoplacea</taxon>
        <taxon>Trichoplacidae</taxon>
        <taxon>Trichoplax</taxon>
    </lineage>
</organism>
<reference evidence="3 4" key="1">
    <citation type="journal article" date="2008" name="Nature">
        <title>The Trichoplax genome and the nature of placozoans.</title>
        <authorList>
            <person name="Srivastava M."/>
            <person name="Begovic E."/>
            <person name="Chapman J."/>
            <person name="Putnam N.H."/>
            <person name="Hellsten U."/>
            <person name="Kawashima T."/>
            <person name="Kuo A."/>
            <person name="Mitros T."/>
            <person name="Salamov A."/>
            <person name="Carpenter M.L."/>
            <person name="Signorovitch A.Y."/>
            <person name="Moreno M.A."/>
            <person name="Kamm K."/>
            <person name="Grimwood J."/>
            <person name="Schmutz J."/>
            <person name="Shapiro H."/>
            <person name="Grigoriev I.V."/>
            <person name="Buss L.W."/>
            <person name="Schierwater B."/>
            <person name="Dellaporta S.L."/>
            <person name="Rokhsar D.S."/>
        </authorList>
    </citation>
    <scope>NUCLEOTIDE SEQUENCE [LARGE SCALE GENOMIC DNA]</scope>
    <source>
        <strain evidence="3 4">Grell-BS-1999</strain>
    </source>
</reference>
<sequence>MEEIDYQESQTEEAEVLCSIYESDENFKKISDQRFSFMFGDEGSPKSFLVHIIWTENYPDALPEFNLDAFYNNHLNSTQKKSIVDRLLLESQELIGSALTYTLFEWIKEHLDELIVVQESNQQESEGNKHESDQVKSTTTVKDKKEHLSKQQKRRLADRGFLNDERPRGWNWVDIIKKGSLQEA</sequence>
<dbReference type="EMBL" id="DS985241">
    <property type="protein sequence ID" value="EDV29309.1"/>
    <property type="molecule type" value="Genomic_DNA"/>
</dbReference>
<dbReference type="PhylomeDB" id="B3RJC8"/>
<dbReference type="PANTHER" id="PTHR21275:SF1">
    <property type="entry name" value="RWD DOMAIN-CONTAINING PROTEIN 4"/>
    <property type="match status" value="1"/>
</dbReference>
<dbReference type="PROSITE" id="PS50908">
    <property type="entry name" value="RWD"/>
    <property type="match status" value="1"/>
</dbReference>